<evidence type="ECO:0000313" key="1">
    <source>
        <dbReference type="EMBL" id="SUU87858.1"/>
    </source>
</evidence>
<dbReference type="Proteomes" id="UP000254701">
    <property type="component" value="Unassembled WGS sequence"/>
</dbReference>
<name>A0A380WGK3_AMIAI</name>
<gene>
    <name evidence="1" type="ORF">NCTC10684_01060</name>
</gene>
<reference evidence="1 2" key="1">
    <citation type="submission" date="2018-06" db="EMBL/GenBank/DDBJ databases">
        <authorList>
            <consortium name="Pathogen Informatics"/>
            <person name="Doyle S."/>
        </authorList>
    </citation>
    <scope>NUCLEOTIDE SEQUENCE [LARGE SCALE GENOMIC DNA]</scope>
    <source>
        <strain evidence="1 2">NCTC10684</strain>
    </source>
</reference>
<dbReference type="EMBL" id="UFSM01000001">
    <property type="protein sequence ID" value="SUU87858.1"/>
    <property type="molecule type" value="Genomic_DNA"/>
</dbReference>
<sequence>MQPPIPALVRSLGALDGILRKGERFCLENGVHASELLEARIAPTMKPLTHQIRLCCNHASVAASLLTGEEALQIDGAFETFPDLYARIAMALAVISNIAPELFEAADLSLQQITLDDGVTSVPACVYLMEYAMPNFYFSMTTAYNILRGKGVPLGKADFLGS</sequence>
<proteinExistence type="predicted"/>
<dbReference type="Pfam" id="PF09351">
    <property type="entry name" value="DUF1993"/>
    <property type="match status" value="1"/>
</dbReference>
<dbReference type="InterPro" id="IPR034660">
    <property type="entry name" value="DinB/YfiT-like"/>
</dbReference>
<dbReference type="PANTHER" id="PTHR36922:SF1">
    <property type="entry name" value="DUF1993 DOMAIN-CONTAINING PROTEIN"/>
    <property type="match status" value="1"/>
</dbReference>
<organism evidence="1 2">
    <name type="scientific">Aminobacter aminovorans</name>
    <name type="common">Chelatobacter heintzii</name>
    <dbReference type="NCBI Taxonomy" id="83263"/>
    <lineage>
        <taxon>Bacteria</taxon>
        <taxon>Pseudomonadati</taxon>
        <taxon>Pseudomonadota</taxon>
        <taxon>Alphaproteobacteria</taxon>
        <taxon>Hyphomicrobiales</taxon>
        <taxon>Phyllobacteriaceae</taxon>
        <taxon>Aminobacter</taxon>
    </lineage>
</organism>
<dbReference type="PANTHER" id="PTHR36922">
    <property type="entry name" value="BLL2446 PROTEIN"/>
    <property type="match status" value="1"/>
</dbReference>
<dbReference type="AlphaFoldDB" id="A0A380WGK3"/>
<dbReference type="Gene3D" id="1.20.120.450">
    <property type="entry name" value="dinb family like domain"/>
    <property type="match status" value="1"/>
</dbReference>
<evidence type="ECO:0000313" key="2">
    <source>
        <dbReference type="Proteomes" id="UP000254701"/>
    </source>
</evidence>
<dbReference type="RefSeq" id="WP_115730298.1">
    <property type="nucleotide sequence ID" value="NZ_BAAAVY010000010.1"/>
</dbReference>
<dbReference type="OrthoDB" id="338237at2"/>
<dbReference type="InterPro" id="IPR018531">
    <property type="entry name" value="DUF1993"/>
</dbReference>
<dbReference type="SUPFAM" id="SSF109854">
    <property type="entry name" value="DinB/YfiT-like putative metalloenzymes"/>
    <property type="match status" value="1"/>
</dbReference>
<protein>
    <submittedName>
        <fullName evidence="1">Uncharacterized protein conserved in bacteria</fullName>
    </submittedName>
</protein>
<accession>A0A380WGK3</accession>